<dbReference type="OrthoDB" id="6477852at2"/>
<comment type="caution">
    <text evidence="2">The sequence shown here is derived from an EMBL/GenBank/DDBJ whole genome shotgun (WGS) entry which is preliminary data.</text>
</comment>
<name>A0A085JI17_9GAMM</name>
<evidence type="ECO:0000256" key="1">
    <source>
        <dbReference type="SAM" id="Phobius"/>
    </source>
</evidence>
<reference evidence="2 3" key="1">
    <citation type="submission" date="2014-05" db="EMBL/GenBank/DDBJ databases">
        <title>ATOL: Assembling a taxonomically balanced genome-scale reconstruction of the evolutionary history of the Enterobacteriaceae.</title>
        <authorList>
            <person name="Plunkett G.III."/>
            <person name="Neeno-Eckwall E.C."/>
            <person name="Glasner J.D."/>
            <person name="Perna N.T."/>
        </authorList>
    </citation>
    <scope>NUCLEOTIDE SEQUENCE [LARGE SCALE GENOMIC DNA]</scope>
    <source>
        <strain evidence="2 3">ATCC 33301</strain>
    </source>
</reference>
<gene>
    <name evidence="2" type="ORF">GTPT_1568</name>
</gene>
<keyword evidence="1" id="KW-1133">Transmembrane helix</keyword>
<accession>A0A085JI17</accession>
<proteinExistence type="predicted"/>
<organism evidence="2 3">
    <name type="scientific">Tatumella ptyseos ATCC 33301</name>
    <dbReference type="NCBI Taxonomy" id="1005995"/>
    <lineage>
        <taxon>Bacteria</taxon>
        <taxon>Pseudomonadati</taxon>
        <taxon>Pseudomonadota</taxon>
        <taxon>Gammaproteobacteria</taxon>
        <taxon>Enterobacterales</taxon>
        <taxon>Erwiniaceae</taxon>
        <taxon>Tatumella</taxon>
    </lineage>
</organism>
<dbReference type="AlphaFoldDB" id="A0A085JI17"/>
<keyword evidence="1" id="KW-0472">Membrane</keyword>
<feature type="transmembrane region" description="Helical" evidence="1">
    <location>
        <begin position="30"/>
        <end position="50"/>
    </location>
</feature>
<sequence length="267" mass="29672">MTDTLIPSISGLVILGLFWTLVVRKSRLSLAGGILLTVLPVIAGNLYWFYACKPELDVQKQEQRALAQISSLPGYRVLKIQEPGLWRMLQQAFLRSVREGNSVPVALGQLRGMLVDVINQRIGRASDDAVIHYVSMSVDEMKTLDKISSDACFRFLYPQVEGGVNLMQLLPPALNTEDAEAMETLLLTSQGPDKPLDKTLATETLKEVVSTLYPRWGDQLRQLNEPGDTSPNHQALCDMTIDFYQTILSLPPAQSVNLLRMMVLSAE</sequence>
<dbReference type="RefSeq" id="WP_025903560.1">
    <property type="nucleotide sequence ID" value="NZ_ATMJ01000036.1"/>
</dbReference>
<dbReference type="EMBL" id="JMPR01000027">
    <property type="protein sequence ID" value="KFD20113.1"/>
    <property type="molecule type" value="Genomic_DNA"/>
</dbReference>
<feature type="transmembrane region" description="Helical" evidence="1">
    <location>
        <begin position="6"/>
        <end position="23"/>
    </location>
</feature>
<keyword evidence="1" id="KW-0812">Transmembrane</keyword>
<evidence type="ECO:0000313" key="2">
    <source>
        <dbReference type="EMBL" id="KFD20113.1"/>
    </source>
</evidence>
<protein>
    <submittedName>
        <fullName evidence="2">Uncharacterized protein</fullName>
    </submittedName>
</protein>
<keyword evidence="3" id="KW-1185">Reference proteome</keyword>
<dbReference type="Proteomes" id="UP000028602">
    <property type="component" value="Unassembled WGS sequence"/>
</dbReference>
<evidence type="ECO:0000313" key="3">
    <source>
        <dbReference type="Proteomes" id="UP000028602"/>
    </source>
</evidence>
<dbReference type="eggNOG" id="ENOG50303R9">
    <property type="taxonomic scope" value="Bacteria"/>
</dbReference>